<comment type="caution">
    <text evidence="11">The sequence shown here is derived from an EMBL/GenBank/DDBJ whole genome shotgun (WGS) entry which is preliminary data.</text>
</comment>
<evidence type="ECO:0000256" key="5">
    <source>
        <dbReference type="ARBA" id="ARBA00022989"/>
    </source>
</evidence>
<feature type="region of interest" description="Disordered" evidence="10">
    <location>
        <begin position="1"/>
        <end position="36"/>
    </location>
</feature>
<feature type="transmembrane region" description="Helical" evidence="9">
    <location>
        <begin position="366"/>
        <end position="389"/>
    </location>
</feature>
<dbReference type="OrthoDB" id="1911792at2759"/>
<keyword evidence="9" id="KW-1003">Cell membrane</keyword>
<evidence type="ECO:0000256" key="3">
    <source>
        <dbReference type="ARBA" id="ARBA00022692"/>
    </source>
</evidence>
<keyword evidence="6 9" id="KW-0406">Ion transport</keyword>
<feature type="transmembrane region" description="Helical" evidence="9">
    <location>
        <begin position="194"/>
        <end position="213"/>
    </location>
</feature>
<feature type="transmembrane region" description="Helical" evidence="9">
    <location>
        <begin position="278"/>
        <end position="295"/>
    </location>
</feature>
<evidence type="ECO:0000256" key="7">
    <source>
        <dbReference type="ARBA" id="ARBA00023136"/>
    </source>
</evidence>
<comment type="subunit">
    <text evidence="2 9">Homodimer.</text>
</comment>
<keyword evidence="3 9" id="KW-0812">Transmembrane</keyword>
<protein>
    <recommendedName>
        <fullName evidence="9">Probable magnesium transporter</fullName>
    </recommendedName>
</protein>
<dbReference type="AlphaFoldDB" id="A0A5C7HZP0"/>
<keyword evidence="9" id="KW-0813">Transport</keyword>
<evidence type="ECO:0000256" key="9">
    <source>
        <dbReference type="RuleBase" id="RU363078"/>
    </source>
</evidence>
<evidence type="ECO:0000256" key="10">
    <source>
        <dbReference type="SAM" id="MobiDB-lite"/>
    </source>
</evidence>
<dbReference type="GO" id="GO:0015095">
    <property type="term" value="F:magnesium ion transmembrane transporter activity"/>
    <property type="evidence" value="ECO:0007669"/>
    <property type="project" value="UniProtKB-UniRule"/>
</dbReference>
<feature type="compositionally biased region" description="Pro residues" evidence="10">
    <location>
        <begin position="22"/>
        <end position="36"/>
    </location>
</feature>
<dbReference type="Proteomes" id="UP000323000">
    <property type="component" value="Chromosome 5"/>
</dbReference>
<dbReference type="GO" id="GO:0005769">
    <property type="term" value="C:early endosome"/>
    <property type="evidence" value="ECO:0007669"/>
    <property type="project" value="UniProtKB-SubCell"/>
</dbReference>
<gene>
    <name evidence="11" type="ORF">EZV62_013229</name>
</gene>
<dbReference type="Gene3D" id="1.10.3730.20">
    <property type="match status" value="1"/>
</dbReference>
<feature type="transmembrane region" description="Helical" evidence="9">
    <location>
        <begin position="141"/>
        <end position="161"/>
    </location>
</feature>
<keyword evidence="4 9" id="KW-0967">Endosome</keyword>
<sequence length="444" mass="48747">MEDYNRSKSYGPGMMHMDNYYGPPPPPPPSARPPPSYDLRCYSASYAQNQMSNYDLNNNNSNNFNYNGKDLKLKKGKSISGSSSLKSNWSLADPEFQRKRRVANYKMYSVEGKVKGSFRKSFRWLKDRYTQVIRAYAVNRAWLIGFLMDIFGALLMLRALSLAPVSVIQPVSGCGLAILSIFSHFYLKEVMNAIDWMGITLAGIGTIGVGAGGEEQEASSISVFQLPWLAFSVAILFVGAILYFKSSVHVLPYLSTHNKGGYVEYEVVEEIIYGLESGILFGMASVISKLGFVFLEQGFPGMLAPVCIAISICCSGTGFYYQTRGLKHGRAIVVSTCAAVASIVTGVLAGMLALGERLPTAPAARFSLLLGWLLIMIGVVLLVSSSRLVRHLRWPFRRFIPIGISRTSSLRRSGSQRVKETSPSAIIPAATLHHLISVSSKEKA</sequence>
<feature type="transmembrane region" description="Helical" evidence="9">
    <location>
        <begin position="333"/>
        <end position="354"/>
    </location>
</feature>
<dbReference type="EMBL" id="VAHF01000005">
    <property type="protein sequence ID" value="TXG61866.1"/>
    <property type="molecule type" value="Genomic_DNA"/>
</dbReference>
<dbReference type="Pfam" id="PF12023">
    <property type="entry name" value="DUF3511"/>
    <property type="match status" value="1"/>
</dbReference>
<evidence type="ECO:0000313" key="12">
    <source>
        <dbReference type="Proteomes" id="UP000323000"/>
    </source>
</evidence>
<evidence type="ECO:0000256" key="4">
    <source>
        <dbReference type="ARBA" id="ARBA00022753"/>
    </source>
</evidence>
<feature type="transmembrane region" description="Helical" evidence="9">
    <location>
        <begin position="167"/>
        <end position="187"/>
    </location>
</feature>
<proteinExistence type="inferred from homology"/>
<dbReference type="InterPro" id="IPR037185">
    <property type="entry name" value="EmrE-like"/>
</dbReference>
<dbReference type="GO" id="GO:0005886">
    <property type="term" value="C:plasma membrane"/>
    <property type="evidence" value="ECO:0007669"/>
    <property type="project" value="UniProtKB-SubCell"/>
</dbReference>
<dbReference type="PANTHER" id="PTHR12570:SF65">
    <property type="entry name" value="MAGNESIUM TRANSPORTER NIPA9-RELATED"/>
    <property type="match status" value="1"/>
</dbReference>
<comment type="function">
    <text evidence="8 9">Acts as a Mg(2+) transporter. Can also transport other divalent cations such as Fe(2+), Sr(2+), Ba(2+), Mn(2+) and Co(2+) but to a much less extent than Mg(2+).</text>
</comment>
<evidence type="ECO:0000256" key="1">
    <source>
        <dbReference type="ARBA" id="ARBA00007001"/>
    </source>
</evidence>
<comment type="subcellular location">
    <subcellularLocation>
        <location evidence="9">Cell membrane</location>
        <topology evidence="9">Multi-pass membrane protein</topology>
    </subcellularLocation>
    <subcellularLocation>
        <location evidence="9">Early endosome</location>
    </subcellularLocation>
</comment>
<dbReference type="PANTHER" id="PTHR12570">
    <property type="match status" value="1"/>
</dbReference>
<keyword evidence="5 9" id="KW-1133">Transmembrane helix</keyword>
<dbReference type="InterPro" id="IPR008521">
    <property type="entry name" value="Mg_trans_NIPA"/>
</dbReference>
<keyword evidence="7 9" id="KW-0472">Membrane</keyword>
<reference evidence="12" key="1">
    <citation type="journal article" date="2019" name="Gigascience">
        <title>De novo genome assembly of the endangered Acer yangbiense, a plant species with extremely small populations endemic to Yunnan Province, China.</title>
        <authorList>
            <person name="Yang J."/>
            <person name="Wariss H.M."/>
            <person name="Tao L."/>
            <person name="Zhang R."/>
            <person name="Yun Q."/>
            <person name="Hollingsworth P."/>
            <person name="Dao Z."/>
            <person name="Luo G."/>
            <person name="Guo H."/>
            <person name="Ma Y."/>
            <person name="Sun W."/>
        </authorList>
    </citation>
    <scope>NUCLEOTIDE SEQUENCE [LARGE SCALE GENOMIC DNA]</scope>
    <source>
        <strain evidence="12">cv. Malutang</strain>
    </source>
</reference>
<dbReference type="SUPFAM" id="SSF103481">
    <property type="entry name" value="Multidrug resistance efflux transporter EmrE"/>
    <property type="match status" value="2"/>
</dbReference>
<evidence type="ECO:0000256" key="2">
    <source>
        <dbReference type="ARBA" id="ARBA00011738"/>
    </source>
</evidence>
<organism evidence="11 12">
    <name type="scientific">Acer yangbiense</name>
    <dbReference type="NCBI Taxonomy" id="1000413"/>
    <lineage>
        <taxon>Eukaryota</taxon>
        <taxon>Viridiplantae</taxon>
        <taxon>Streptophyta</taxon>
        <taxon>Embryophyta</taxon>
        <taxon>Tracheophyta</taxon>
        <taxon>Spermatophyta</taxon>
        <taxon>Magnoliopsida</taxon>
        <taxon>eudicotyledons</taxon>
        <taxon>Gunneridae</taxon>
        <taxon>Pentapetalae</taxon>
        <taxon>rosids</taxon>
        <taxon>malvids</taxon>
        <taxon>Sapindales</taxon>
        <taxon>Sapindaceae</taxon>
        <taxon>Hippocastanoideae</taxon>
        <taxon>Acereae</taxon>
        <taxon>Acer</taxon>
    </lineage>
</organism>
<keyword evidence="12" id="KW-1185">Reference proteome</keyword>
<keyword evidence="9" id="KW-0460">Magnesium</keyword>
<dbReference type="InterPro" id="IPR021899">
    <property type="entry name" value="DUF3511"/>
</dbReference>
<feature type="transmembrane region" description="Helical" evidence="9">
    <location>
        <begin position="225"/>
        <end position="244"/>
    </location>
</feature>
<evidence type="ECO:0000313" key="11">
    <source>
        <dbReference type="EMBL" id="TXG61866.1"/>
    </source>
</evidence>
<evidence type="ECO:0000256" key="6">
    <source>
        <dbReference type="ARBA" id="ARBA00023065"/>
    </source>
</evidence>
<evidence type="ECO:0000256" key="8">
    <source>
        <dbReference type="ARBA" id="ARBA00025284"/>
    </source>
</evidence>
<comment type="similarity">
    <text evidence="1 9">Belongs to the NIPA (TC 2.A.7) family.</text>
</comment>
<name>A0A5C7HZP0_9ROSI</name>
<feature type="transmembrane region" description="Helical" evidence="9">
    <location>
        <begin position="301"/>
        <end position="321"/>
    </location>
</feature>
<accession>A0A5C7HZP0</accession>